<gene>
    <name evidence="1" type="ORF">K5L39_08475</name>
</gene>
<dbReference type="Proteomes" id="UP001299283">
    <property type="component" value="Unassembled WGS sequence"/>
</dbReference>
<accession>A0ABU5YVS6</accession>
<evidence type="ECO:0000313" key="2">
    <source>
        <dbReference type="Proteomes" id="UP001299283"/>
    </source>
</evidence>
<evidence type="ECO:0000313" key="1">
    <source>
        <dbReference type="EMBL" id="MEB3069220.1"/>
    </source>
</evidence>
<organism evidence="1 2">
    <name type="scientific">[Mycobacterium] vasticus</name>
    <dbReference type="NCBI Taxonomy" id="2875777"/>
    <lineage>
        <taxon>Bacteria</taxon>
        <taxon>Bacillati</taxon>
        <taxon>Actinomycetota</taxon>
        <taxon>Actinomycetes</taxon>
        <taxon>Mycobacteriales</taxon>
        <taxon>Mycobacteriaceae</taxon>
        <taxon>Mycolicibacter</taxon>
    </lineage>
</organism>
<keyword evidence="2" id="KW-1185">Reference proteome</keyword>
<proteinExistence type="predicted"/>
<evidence type="ECO:0008006" key="3">
    <source>
        <dbReference type="Google" id="ProtNLM"/>
    </source>
</evidence>
<name>A0ABU5YVS6_9MYCO</name>
<sequence>MMATTAMAGALTVVVAGPQPSAHLTNSVLLASAESPLQPVVDQILSEMQAAMAKDSALPYATSDNNAQLPTFMQNLEFELLEILLQQASGTNQGITYTTPEAVAGDATDPRAYPGFFNADTIYSVPIHLDPDATYQITGTVGQGTGDLVFTANASGFGSAVPGPSLELDHGLVVNPDGSFTIDIGPTKPSGAVNFIDDTGFSGELTIRDKMANVNLSPTSLSMTCISDCPAPNPGITDTGLSSTEISTTLQTLVAATTPFNEFNITQEADLAGINLPKNTMAPFGNEDVGGGFPGQFTAMGNFNLQPDQALIIKVPTQDAGYSSIQLNNVFGATLPGTLAQTTLNNTQTFHDPDGYTYYVVSATNPGVANWLDNGGLSSGSIIDRLENMAPGVNPDGVTLSTQVVPVTDVSKYLPADTPTVSPEQFAADMIQRMLGLDSMLDSSRTSNWVTQQLWLQDIQSAMGADNFEKVFGSEPSTPMWLRLTPALSPDLLTVLKDVLTDPSAAMSAIRENLALAEKDIALPIQLAEELFQKDPSSLLSVVNEALFDPNTSITAGILNARDDLANAVMAAVKDGFPTEAGPIATWEWGHMSELTDFFTS</sequence>
<comment type="caution">
    <text evidence="1">The sequence shown here is derived from an EMBL/GenBank/DDBJ whole genome shotgun (WGS) entry which is preliminary data.</text>
</comment>
<protein>
    <recommendedName>
        <fullName evidence="3">DUF1214 domain-containing protein</fullName>
    </recommendedName>
</protein>
<reference evidence="1 2" key="1">
    <citation type="submission" date="2023-12" db="EMBL/GenBank/DDBJ databases">
        <title>Description of new species of Mycobacterium terrae complex isolated from sewage at the Sao Paulo Zoological Park Foundation in Brazil.</title>
        <authorList>
            <person name="Romagnoli C.L."/>
            <person name="Conceicao E.C."/>
            <person name="Machado E."/>
            <person name="Barreto L.B.P.F."/>
            <person name="Sharma A."/>
            <person name="Silva N.M."/>
            <person name="Marques L.E."/>
            <person name="Juliana M.A."/>
            <person name="Lourenco M.C.S."/>
            <person name="Digiampietri L.A."/>
            <person name="Suffys P.N."/>
            <person name="Viana-Niero C."/>
        </authorList>
    </citation>
    <scope>NUCLEOTIDE SEQUENCE [LARGE SCALE GENOMIC DNA]</scope>
    <source>
        <strain evidence="1 2">MYC017</strain>
    </source>
</reference>
<dbReference type="EMBL" id="JAYJJQ010000006">
    <property type="protein sequence ID" value="MEB3069220.1"/>
    <property type="molecule type" value="Genomic_DNA"/>
</dbReference>
<dbReference type="RefSeq" id="WP_225397882.1">
    <property type="nucleotide sequence ID" value="NZ_JAYJJQ010000006.1"/>
</dbReference>